<keyword evidence="4" id="KW-0460">Magnesium</keyword>
<dbReference type="Proteomes" id="UP001374579">
    <property type="component" value="Unassembled WGS sequence"/>
</dbReference>
<dbReference type="Pfam" id="PF00025">
    <property type="entry name" value="Arf"/>
    <property type="match status" value="1"/>
</dbReference>
<feature type="binding site" evidence="4">
    <location>
        <position position="41"/>
    </location>
    <ligand>
        <name>Mg(2+)</name>
        <dbReference type="ChEBI" id="CHEBI:18420"/>
    </ligand>
</feature>
<gene>
    <name evidence="5" type="ORF">V1264_012512</name>
</gene>
<feature type="binding site" evidence="3">
    <location>
        <begin position="6"/>
        <end position="13"/>
    </location>
    <ligand>
        <name>GTP</name>
        <dbReference type="ChEBI" id="CHEBI:37565"/>
    </ligand>
</feature>
<keyword evidence="2 3" id="KW-0342">GTP-binding</keyword>
<dbReference type="InterPro" id="IPR006689">
    <property type="entry name" value="Small_GTPase_ARF/SAR"/>
</dbReference>
<dbReference type="InterPro" id="IPR027417">
    <property type="entry name" value="P-loop_NTPase"/>
</dbReference>
<feature type="binding site" evidence="3">
    <location>
        <position position="66"/>
    </location>
    <ligand>
        <name>GTP</name>
        <dbReference type="ChEBI" id="CHEBI:37565"/>
    </ligand>
</feature>
<dbReference type="SMART" id="SM00177">
    <property type="entry name" value="ARF"/>
    <property type="match status" value="1"/>
</dbReference>
<dbReference type="GO" id="GO:0003924">
    <property type="term" value="F:GTPase activity"/>
    <property type="evidence" value="ECO:0007669"/>
    <property type="project" value="InterPro"/>
</dbReference>
<dbReference type="Gene3D" id="3.40.50.300">
    <property type="entry name" value="P-loop containing nucleotide triphosphate hydrolases"/>
    <property type="match status" value="1"/>
</dbReference>
<keyword evidence="4" id="KW-0479">Metal-binding</keyword>
<sequence length="183" mass="19713">MCLLIGPTGAGKTLLLKSLQAGNYHALKGWAPADLPATVPTTGTNLMTITVNKSRKKEVTVREVGGAMGPIWKNYYSDASAILYVIDVSNRCQVAAACIQLLTMLTHPQTADTPVLLLLNKQDLPCVMPQSEVEWLLRLQDTLGTASQAVNVVEVSAKTGQGLDIVARWIHDNHKDSPAQSHS</sequence>
<evidence type="ECO:0000256" key="4">
    <source>
        <dbReference type="PIRSR" id="PIRSR606689-2"/>
    </source>
</evidence>
<evidence type="ECO:0000256" key="3">
    <source>
        <dbReference type="PIRSR" id="PIRSR606689-1"/>
    </source>
</evidence>
<evidence type="ECO:0008006" key="7">
    <source>
        <dbReference type="Google" id="ProtNLM"/>
    </source>
</evidence>
<evidence type="ECO:0000256" key="1">
    <source>
        <dbReference type="ARBA" id="ARBA00022741"/>
    </source>
</evidence>
<accession>A0AAN9BV34</accession>
<protein>
    <recommendedName>
        <fullName evidence="7">ADP-ribosylation factor-like protein 16</fullName>
    </recommendedName>
</protein>
<proteinExistence type="predicted"/>
<dbReference type="AlphaFoldDB" id="A0AAN9BV34"/>
<dbReference type="PANTHER" id="PTHR46688">
    <property type="entry name" value="ADP-RIBOSYLATION FACTOR-LIKE PROTEIN 16"/>
    <property type="match status" value="1"/>
</dbReference>
<evidence type="ECO:0000313" key="6">
    <source>
        <dbReference type="Proteomes" id="UP001374579"/>
    </source>
</evidence>
<organism evidence="5 6">
    <name type="scientific">Littorina saxatilis</name>
    <dbReference type="NCBI Taxonomy" id="31220"/>
    <lineage>
        <taxon>Eukaryota</taxon>
        <taxon>Metazoa</taxon>
        <taxon>Spiralia</taxon>
        <taxon>Lophotrochozoa</taxon>
        <taxon>Mollusca</taxon>
        <taxon>Gastropoda</taxon>
        <taxon>Caenogastropoda</taxon>
        <taxon>Littorinimorpha</taxon>
        <taxon>Littorinoidea</taxon>
        <taxon>Littorinidae</taxon>
        <taxon>Littorina</taxon>
    </lineage>
</organism>
<evidence type="ECO:0000313" key="5">
    <source>
        <dbReference type="EMBL" id="KAK7113171.1"/>
    </source>
</evidence>
<evidence type="ECO:0000256" key="2">
    <source>
        <dbReference type="ARBA" id="ARBA00023134"/>
    </source>
</evidence>
<dbReference type="EMBL" id="JBAMIC010000002">
    <property type="protein sequence ID" value="KAK7113171.1"/>
    <property type="molecule type" value="Genomic_DNA"/>
</dbReference>
<feature type="binding site" evidence="4">
    <location>
        <position position="13"/>
    </location>
    <ligand>
        <name>Mg(2+)</name>
        <dbReference type="ChEBI" id="CHEBI:18420"/>
    </ligand>
</feature>
<dbReference type="GO" id="GO:0046872">
    <property type="term" value="F:metal ion binding"/>
    <property type="evidence" value="ECO:0007669"/>
    <property type="project" value="UniProtKB-KW"/>
</dbReference>
<dbReference type="GO" id="GO:0005525">
    <property type="term" value="F:GTP binding"/>
    <property type="evidence" value="ECO:0007669"/>
    <property type="project" value="UniProtKB-KW"/>
</dbReference>
<dbReference type="PROSITE" id="PS51417">
    <property type="entry name" value="ARF"/>
    <property type="match status" value="1"/>
</dbReference>
<name>A0AAN9BV34_9CAEN</name>
<dbReference type="SUPFAM" id="SSF52540">
    <property type="entry name" value="P-loop containing nucleoside triphosphate hydrolases"/>
    <property type="match status" value="1"/>
</dbReference>
<reference evidence="5 6" key="1">
    <citation type="submission" date="2024-02" db="EMBL/GenBank/DDBJ databases">
        <title>Chromosome-scale genome assembly of the rough periwinkle Littorina saxatilis.</title>
        <authorList>
            <person name="De Jode A."/>
            <person name="Faria R."/>
            <person name="Formenti G."/>
            <person name="Sims Y."/>
            <person name="Smith T.P."/>
            <person name="Tracey A."/>
            <person name="Wood J.M.D."/>
            <person name="Zagrodzka Z.B."/>
            <person name="Johannesson K."/>
            <person name="Butlin R.K."/>
            <person name="Leder E.H."/>
        </authorList>
    </citation>
    <scope>NUCLEOTIDE SEQUENCE [LARGE SCALE GENOMIC DNA]</scope>
    <source>
        <strain evidence="5">Snail1</strain>
        <tissue evidence="5">Muscle</tissue>
    </source>
</reference>
<keyword evidence="6" id="KW-1185">Reference proteome</keyword>
<comment type="caution">
    <text evidence="5">The sequence shown here is derived from an EMBL/GenBank/DDBJ whole genome shotgun (WGS) entry which is preliminary data.</text>
</comment>
<dbReference type="PANTHER" id="PTHR46688:SF1">
    <property type="entry name" value="ADP-RIBOSYLATION FACTOR-LIKE PROTEIN 16"/>
    <property type="match status" value="1"/>
</dbReference>
<keyword evidence="1 3" id="KW-0547">Nucleotide-binding</keyword>
<feature type="binding site" evidence="3">
    <location>
        <begin position="120"/>
        <end position="123"/>
    </location>
    <ligand>
        <name>GTP</name>
        <dbReference type="ChEBI" id="CHEBI:37565"/>
    </ligand>
</feature>